<sequence length="164" mass="17826">MSFAESYLGQLRAHVGSRPLLVIGVRVLIEDAEGRILILKRSDTGDWGLPAGSLELGESLMDAIHREAKEETNATLEDVQVFGLSSNPAVECYTYPNGDQIQNVSVLATARLAAGTVIGSNDGEADAFRFVAPEAIDKASFSPPEFPAFAYFRAWRETGQFQFV</sequence>
<dbReference type="EMBL" id="JAPDFL010000001">
    <property type="protein sequence ID" value="MCW1931577.1"/>
    <property type="molecule type" value="Genomic_DNA"/>
</dbReference>
<dbReference type="PANTHER" id="PTHR43046:SF2">
    <property type="entry name" value="8-OXO-DGTP DIPHOSPHATASE-RELATED"/>
    <property type="match status" value="1"/>
</dbReference>
<dbReference type="SUPFAM" id="SSF55811">
    <property type="entry name" value="Nudix"/>
    <property type="match status" value="1"/>
</dbReference>
<protein>
    <submittedName>
        <fullName evidence="4">NUDIX domain-containing protein</fullName>
    </submittedName>
</protein>
<evidence type="ECO:0000313" key="5">
    <source>
        <dbReference type="Proteomes" id="UP001208938"/>
    </source>
</evidence>
<comment type="cofactor">
    <cofactor evidence="1">
        <name>Mg(2+)</name>
        <dbReference type="ChEBI" id="CHEBI:18420"/>
    </cofactor>
</comment>
<evidence type="ECO:0000259" key="3">
    <source>
        <dbReference type="PROSITE" id="PS51462"/>
    </source>
</evidence>
<comment type="caution">
    <text evidence="4">The sequence shown here is derived from an EMBL/GenBank/DDBJ whole genome shotgun (WGS) entry which is preliminary data.</text>
</comment>
<dbReference type="PROSITE" id="PS51462">
    <property type="entry name" value="NUDIX"/>
    <property type="match status" value="1"/>
</dbReference>
<evidence type="ECO:0000313" key="4">
    <source>
        <dbReference type="EMBL" id="MCW1931577.1"/>
    </source>
</evidence>
<name>A0ABT3GVL4_9RHOB</name>
<dbReference type="InterPro" id="IPR015797">
    <property type="entry name" value="NUDIX_hydrolase-like_dom_sf"/>
</dbReference>
<keyword evidence="2" id="KW-0378">Hydrolase</keyword>
<keyword evidence="5" id="KW-1185">Reference proteome</keyword>
<organism evidence="4 5">
    <name type="scientific">Pararhodobacter zhoushanensis</name>
    <dbReference type="NCBI Taxonomy" id="2479545"/>
    <lineage>
        <taxon>Bacteria</taxon>
        <taxon>Pseudomonadati</taxon>
        <taxon>Pseudomonadota</taxon>
        <taxon>Alphaproteobacteria</taxon>
        <taxon>Rhodobacterales</taxon>
        <taxon>Paracoccaceae</taxon>
        <taxon>Pararhodobacter</taxon>
    </lineage>
</organism>
<dbReference type="Gene3D" id="3.90.79.10">
    <property type="entry name" value="Nucleoside Triphosphate Pyrophosphohydrolase"/>
    <property type="match status" value="1"/>
</dbReference>
<proteinExistence type="predicted"/>
<dbReference type="PANTHER" id="PTHR43046">
    <property type="entry name" value="GDP-MANNOSE MANNOSYL HYDROLASE"/>
    <property type="match status" value="1"/>
</dbReference>
<evidence type="ECO:0000256" key="1">
    <source>
        <dbReference type="ARBA" id="ARBA00001946"/>
    </source>
</evidence>
<gene>
    <name evidence="4" type="ORF">OKW52_04700</name>
</gene>
<evidence type="ECO:0000256" key="2">
    <source>
        <dbReference type="ARBA" id="ARBA00022801"/>
    </source>
</evidence>
<feature type="domain" description="Nudix hydrolase" evidence="3">
    <location>
        <begin position="20"/>
        <end position="154"/>
    </location>
</feature>
<dbReference type="InterPro" id="IPR000086">
    <property type="entry name" value="NUDIX_hydrolase_dom"/>
</dbReference>
<dbReference type="RefSeq" id="WP_264504682.1">
    <property type="nucleotide sequence ID" value="NZ_JAPDFL010000001.1"/>
</dbReference>
<accession>A0ABT3GVL4</accession>
<dbReference type="Proteomes" id="UP001208938">
    <property type="component" value="Unassembled WGS sequence"/>
</dbReference>
<dbReference type="Pfam" id="PF00293">
    <property type="entry name" value="NUDIX"/>
    <property type="match status" value="1"/>
</dbReference>
<dbReference type="PROSITE" id="PS00893">
    <property type="entry name" value="NUDIX_BOX"/>
    <property type="match status" value="1"/>
</dbReference>
<dbReference type="InterPro" id="IPR020084">
    <property type="entry name" value="NUDIX_hydrolase_CS"/>
</dbReference>
<reference evidence="4 5" key="1">
    <citation type="submission" date="2022-10" db="EMBL/GenBank/DDBJ databases">
        <title>Pararhodobacter sp. nov., isolated from marine algae.</title>
        <authorList>
            <person name="Choi B.J."/>
            <person name="Kim J.M."/>
            <person name="Lee J.K."/>
            <person name="Choi D.G."/>
            <person name="Jeon C.O."/>
        </authorList>
    </citation>
    <scope>NUCLEOTIDE SEQUENCE [LARGE SCALE GENOMIC DNA]</scope>
    <source>
        <strain evidence="4 5">ZQ420</strain>
    </source>
</reference>